<keyword evidence="1" id="KW-0812">Transmembrane</keyword>
<name>A0A166P757_9AGAM</name>
<keyword evidence="1" id="KW-1133">Transmembrane helix</keyword>
<evidence type="ECO:0000313" key="3">
    <source>
        <dbReference type="EMBL" id="KZP25789.1"/>
    </source>
</evidence>
<accession>A0A166P757</accession>
<dbReference type="AlphaFoldDB" id="A0A166P757"/>
<dbReference type="OrthoDB" id="3038990at2759"/>
<feature type="transmembrane region" description="Helical" evidence="1">
    <location>
        <begin position="58"/>
        <end position="80"/>
    </location>
</feature>
<feature type="transmembrane region" description="Helical" evidence="1">
    <location>
        <begin position="253"/>
        <end position="273"/>
    </location>
</feature>
<keyword evidence="4" id="KW-1185">Reference proteome</keyword>
<evidence type="ECO:0000259" key="2">
    <source>
        <dbReference type="Pfam" id="PF20151"/>
    </source>
</evidence>
<dbReference type="Proteomes" id="UP000076532">
    <property type="component" value="Unassembled WGS sequence"/>
</dbReference>
<sequence length="305" mass="33218">MDAPGHPLRYLPADEHVPHRLSRYMFTSCLVAYVYDWLLSISEECEILSKSGMTPSNALYLVSRIGALGLVLTSALYVLAPISDCQALVEALGTCSTVVMLSTSFLFLQRVRAVYLQSTAITVIFGALWLVTAGLAILQASCLRAVHILNTQHCIATSREYLALPSIVTCINDTLVFLAISFRLTADAATERTWRARAQSIFQGKGLYSLSRSLMKSGQTYYLASIIFFIISLVVMFSPTVPAASHYLLTPGYLAFTNIMACHIFRGVALGMMEGPSGLTTTKIAAALQTDPRINKEPSGDVQVS</sequence>
<protein>
    <recommendedName>
        <fullName evidence="2">DUF6533 domain-containing protein</fullName>
    </recommendedName>
</protein>
<keyword evidence="1" id="KW-0472">Membrane</keyword>
<evidence type="ECO:0000313" key="4">
    <source>
        <dbReference type="Proteomes" id="UP000076532"/>
    </source>
</evidence>
<dbReference type="Pfam" id="PF20151">
    <property type="entry name" value="DUF6533"/>
    <property type="match status" value="1"/>
</dbReference>
<feature type="transmembrane region" description="Helical" evidence="1">
    <location>
        <begin position="221"/>
        <end position="241"/>
    </location>
</feature>
<proteinExistence type="predicted"/>
<evidence type="ECO:0000256" key="1">
    <source>
        <dbReference type="SAM" id="Phobius"/>
    </source>
</evidence>
<feature type="domain" description="DUF6533" evidence="2">
    <location>
        <begin position="24"/>
        <end position="68"/>
    </location>
</feature>
<dbReference type="InterPro" id="IPR045340">
    <property type="entry name" value="DUF6533"/>
</dbReference>
<dbReference type="EMBL" id="KV417518">
    <property type="protein sequence ID" value="KZP25789.1"/>
    <property type="molecule type" value="Genomic_DNA"/>
</dbReference>
<organism evidence="3 4">
    <name type="scientific">Athelia psychrophila</name>
    <dbReference type="NCBI Taxonomy" id="1759441"/>
    <lineage>
        <taxon>Eukaryota</taxon>
        <taxon>Fungi</taxon>
        <taxon>Dikarya</taxon>
        <taxon>Basidiomycota</taxon>
        <taxon>Agaricomycotina</taxon>
        <taxon>Agaricomycetes</taxon>
        <taxon>Agaricomycetidae</taxon>
        <taxon>Atheliales</taxon>
        <taxon>Atheliaceae</taxon>
        <taxon>Athelia</taxon>
    </lineage>
</organism>
<feature type="transmembrane region" description="Helical" evidence="1">
    <location>
        <begin position="87"/>
        <end position="108"/>
    </location>
</feature>
<gene>
    <name evidence="3" type="ORF">FIBSPDRAFT_949901</name>
</gene>
<reference evidence="3 4" key="1">
    <citation type="journal article" date="2016" name="Mol. Biol. Evol.">
        <title>Comparative Genomics of Early-Diverging Mushroom-Forming Fungi Provides Insights into the Origins of Lignocellulose Decay Capabilities.</title>
        <authorList>
            <person name="Nagy L.G."/>
            <person name="Riley R."/>
            <person name="Tritt A."/>
            <person name="Adam C."/>
            <person name="Daum C."/>
            <person name="Floudas D."/>
            <person name="Sun H."/>
            <person name="Yadav J.S."/>
            <person name="Pangilinan J."/>
            <person name="Larsson K.H."/>
            <person name="Matsuura K."/>
            <person name="Barry K."/>
            <person name="Labutti K."/>
            <person name="Kuo R."/>
            <person name="Ohm R.A."/>
            <person name="Bhattacharya S.S."/>
            <person name="Shirouzu T."/>
            <person name="Yoshinaga Y."/>
            <person name="Martin F.M."/>
            <person name="Grigoriev I.V."/>
            <person name="Hibbett D.S."/>
        </authorList>
    </citation>
    <scope>NUCLEOTIDE SEQUENCE [LARGE SCALE GENOMIC DNA]</scope>
    <source>
        <strain evidence="3 4">CBS 109695</strain>
    </source>
</reference>
<feature type="transmembrane region" description="Helical" evidence="1">
    <location>
        <begin position="114"/>
        <end position="138"/>
    </location>
</feature>